<sequence>MCSLNAWHARRCIAPIACSWRHIPKFWNWIPASKIEKETRMYGTCETLCRKLAAKYPGDTPLMLVIWSPEEIQALADGMEISLTDHEIRTVLARLEDIPEDQRIESGISSAAAMEIISNVSENRQVTVPAELLASLIQTAEQALWKREWAARDHGLAVPECVTRRQAVVNQARTLLKNNTREND</sequence>
<proteinExistence type="predicted"/>
<name>A0A5Y4VIK2_SALTM</name>
<gene>
    <name evidence="1" type="ORF">FQX78_24525</name>
</gene>
<protein>
    <submittedName>
        <fullName evidence="1">DUF1380 domain-containing protein</fullName>
    </submittedName>
</protein>
<dbReference type="InterPro" id="IPR009811">
    <property type="entry name" value="DUF1380"/>
</dbReference>
<reference evidence="1" key="1">
    <citation type="submission" date="2019-07" db="EMBL/GenBank/DDBJ databases">
        <authorList>
            <consortium name="GenomeTrakr network: Whole genome sequencing for foodborne pathogen traceback"/>
        </authorList>
    </citation>
    <scope>NUCLEOTIDE SEQUENCE</scope>
    <source>
        <strain evidence="1">NC_WHO_S022</strain>
    </source>
</reference>
<evidence type="ECO:0000313" key="1">
    <source>
        <dbReference type="EMBL" id="ECK2308332.1"/>
    </source>
</evidence>
<dbReference type="AlphaFoldDB" id="A0A5Y4VIK2"/>
<organism evidence="1">
    <name type="scientific">Salmonella typhimurium</name>
    <dbReference type="NCBI Taxonomy" id="90371"/>
    <lineage>
        <taxon>Bacteria</taxon>
        <taxon>Pseudomonadati</taxon>
        <taxon>Pseudomonadota</taxon>
        <taxon>Gammaproteobacteria</taxon>
        <taxon>Enterobacterales</taxon>
        <taxon>Enterobacteriaceae</taxon>
        <taxon>Salmonella</taxon>
    </lineage>
</organism>
<comment type="caution">
    <text evidence="1">The sequence shown here is derived from an EMBL/GenBank/DDBJ whole genome shotgun (WGS) entry which is preliminary data.</text>
</comment>
<accession>A0A5Y4VIK2</accession>
<dbReference type="EMBL" id="AAJBAG010000039">
    <property type="protein sequence ID" value="ECK2308332.1"/>
    <property type="molecule type" value="Genomic_DNA"/>
</dbReference>
<dbReference type="Pfam" id="PF07128">
    <property type="entry name" value="DUF1380"/>
    <property type="match status" value="1"/>
</dbReference>